<evidence type="ECO:0000313" key="1">
    <source>
        <dbReference type="EMBL" id="KAH3879738.1"/>
    </source>
</evidence>
<reference evidence="1" key="1">
    <citation type="journal article" date="2019" name="bioRxiv">
        <title>The Genome of the Zebra Mussel, Dreissena polymorpha: A Resource for Invasive Species Research.</title>
        <authorList>
            <person name="McCartney M.A."/>
            <person name="Auch B."/>
            <person name="Kono T."/>
            <person name="Mallez S."/>
            <person name="Zhang Y."/>
            <person name="Obille A."/>
            <person name="Becker A."/>
            <person name="Abrahante J.E."/>
            <person name="Garbe J."/>
            <person name="Badalamenti J.P."/>
            <person name="Herman A."/>
            <person name="Mangelson H."/>
            <person name="Liachko I."/>
            <person name="Sullivan S."/>
            <person name="Sone E.D."/>
            <person name="Koren S."/>
            <person name="Silverstein K.A.T."/>
            <person name="Beckman K.B."/>
            <person name="Gohl D.M."/>
        </authorList>
    </citation>
    <scope>NUCLEOTIDE SEQUENCE</scope>
    <source>
        <strain evidence="1">Duluth1</strain>
        <tissue evidence="1">Whole animal</tissue>
    </source>
</reference>
<accession>A0A9D4MM58</accession>
<dbReference type="EMBL" id="JAIWYP010000001">
    <property type="protein sequence ID" value="KAH3879738.1"/>
    <property type="molecule type" value="Genomic_DNA"/>
</dbReference>
<reference evidence="1" key="2">
    <citation type="submission" date="2020-11" db="EMBL/GenBank/DDBJ databases">
        <authorList>
            <person name="McCartney M.A."/>
            <person name="Auch B."/>
            <person name="Kono T."/>
            <person name="Mallez S."/>
            <person name="Becker A."/>
            <person name="Gohl D.M."/>
            <person name="Silverstein K.A.T."/>
            <person name="Koren S."/>
            <person name="Bechman K.B."/>
            <person name="Herman A."/>
            <person name="Abrahante J.E."/>
            <person name="Garbe J."/>
        </authorList>
    </citation>
    <scope>NUCLEOTIDE SEQUENCE</scope>
    <source>
        <strain evidence="1">Duluth1</strain>
        <tissue evidence="1">Whole animal</tissue>
    </source>
</reference>
<dbReference type="Proteomes" id="UP000828390">
    <property type="component" value="Unassembled WGS sequence"/>
</dbReference>
<gene>
    <name evidence="1" type="ORF">DPMN_003644</name>
</gene>
<proteinExistence type="predicted"/>
<dbReference type="AlphaFoldDB" id="A0A9D4MM58"/>
<comment type="caution">
    <text evidence="1">The sequence shown here is derived from an EMBL/GenBank/DDBJ whole genome shotgun (WGS) entry which is preliminary data.</text>
</comment>
<name>A0A9D4MM58_DREPO</name>
<protein>
    <submittedName>
        <fullName evidence="1">Uncharacterized protein</fullName>
    </submittedName>
</protein>
<sequence length="79" mass="8845">MSGTSSELQDLTHILYGRAGAYEVSTEKSKIMVKSTMNTSADITMNSQKREEVANFKNLGQPCPRMVPVPLRSEKELPW</sequence>
<organism evidence="1 2">
    <name type="scientific">Dreissena polymorpha</name>
    <name type="common">Zebra mussel</name>
    <name type="synonym">Mytilus polymorpha</name>
    <dbReference type="NCBI Taxonomy" id="45954"/>
    <lineage>
        <taxon>Eukaryota</taxon>
        <taxon>Metazoa</taxon>
        <taxon>Spiralia</taxon>
        <taxon>Lophotrochozoa</taxon>
        <taxon>Mollusca</taxon>
        <taxon>Bivalvia</taxon>
        <taxon>Autobranchia</taxon>
        <taxon>Heteroconchia</taxon>
        <taxon>Euheterodonta</taxon>
        <taxon>Imparidentia</taxon>
        <taxon>Neoheterodontei</taxon>
        <taxon>Myida</taxon>
        <taxon>Dreissenoidea</taxon>
        <taxon>Dreissenidae</taxon>
        <taxon>Dreissena</taxon>
    </lineage>
</organism>
<evidence type="ECO:0000313" key="2">
    <source>
        <dbReference type="Proteomes" id="UP000828390"/>
    </source>
</evidence>
<keyword evidence="2" id="KW-1185">Reference proteome</keyword>